<dbReference type="PRINTS" id="PR01267">
    <property type="entry name" value="GSTRNSFRASEM"/>
</dbReference>
<keyword evidence="4" id="KW-0808">Transferase</keyword>
<dbReference type="GO" id="GO:0004364">
    <property type="term" value="F:glutathione transferase activity"/>
    <property type="evidence" value="ECO:0007669"/>
    <property type="project" value="UniProtKB-EC"/>
</dbReference>
<reference evidence="10" key="1">
    <citation type="submission" date="2013-11" db="EMBL/GenBank/DDBJ databases">
        <title>The genomic landscape of the Guanapo guppy.</title>
        <authorList>
            <person name="Kuenstner A."/>
            <person name="Dreyer C."/>
        </authorList>
    </citation>
    <scope>NUCLEOTIDE SEQUENCE</scope>
    <source>
        <strain evidence="10">Guanapo</strain>
    </source>
</reference>
<proteinExistence type="inferred from homology"/>
<sequence length="285" mass="33276">MQPAEQVQSNTVVFLLLPHPPIHLLLLLLSARERPQLLGVSPHTHLVFVCSCCFLLKHKRHLTLIKMAMVLAYWDIRGLAQPVRLLLEYTGTAYDEKFYTCGEAPDYDRSCWFGEKEKLGIDFPNLPYLLDGDRKITQSNAIMRYIARKHNLCGETEDEKVRVDLLENQAMDFRNGFVRLCYTDFEKLKPGYLSSLQGTLKQFSDFLGDRKWFAGDKITFVDFVMYELLDQHRMFHSSCLDDFKNLKDFLDRFEALEKIAAYMKSSRFIKTPVNNKMAKWGHKKE</sequence>
<evidence type="ECO:0000256" key="3">
    <source>
        <dbReference type="ARBA" id="ARBA00012452"/>
    </source>
</evidence>
<dbReference type="GO" id="GO:0042802">
    <property type="term" value="F:identical protein binding"/>
    <property type="evidence" value="ECO:0007669"/>
    <property type="project" value="UniProtKB-ARBA"/>
</dbReference>
<dbReference type="SUPFAM" id="SSF47616">
    <property type="entry name" value="GST C-terminal domain-like"/>
    <property type="match status" value="1"/>
</dbReference>
<evidence type="ECO:0000256" key="5">
    <source>
        <dbReference type="ARBA" id="ARBA00047960"/>
    </source>
</evidence>
<reference evidence="9" key="3">
    <citation type="submission" date="2025-09" db="UniProtKB">
        <authorList>
            <consortium name="Ensembl"/>
        </authorList>
    </citation>
    <scope>IDENTIFICATION</scope>
    <source>
        <strain evidence="9">Guanapo</strain>
    </source>
</reference>
<dbReference type="PROSITE" id="PS50404">
    <property type="entry name" value="GST_NTER"/>
    <property type="match status" value="1"/>
</dbReference>
<evidence type="ECO:0000256" key="2">
    <source>
        <dbReference type="ARBA" id="ARBA00005861"/>
    </source>
</evidence>
<dbReference type="Proteomes" id="UP000242638">
    <property type="component" value="Unassembled WGS sequence"/>
</dbReference>
<dbReference type="PANTHER" id="PTHR11571:SF222">
    <property type="entry name" value="GLUTATHIONE TRANSFERASE"/>
    <property type="match status" value="1"/>
</dbReference>
<evidence type="ECO:0000313" key="10">
    <source>
        <dbReference type="Proteomes" id="UP000242638"/>
    </source>
</evidence>
<protein>
    <recommendedName>
        <fullName evidence="3">glutathione transferase</fullName>
        <ecNumber evidence="3">2.5.1.18</ecNumber>
    </recommendedName>
    <alternativeName>
        <fullName evidence="6">GST class-mu</fullName>
    </alternativeName>
</protein>
<dbReference type="CDD" id="cd03075">
    <property type="entry name" value="GST_N_Mu"/>
    <property type="match status" value="1"/>
</dbReference>
<reference evidence="9" key="2">
    <citation type="submission" date="2025-08" db="UniProtKB">
        <authorList>
            <consortium name="Ensembl"/>
        </authorList>
    </citation>
    <scope>IDENTIFICATION</scope>
    <source>
        <strain evidence="9">Guanapo</strain>
    </source>
</reference>
<comment type="similarity">
    <text evidence="2">Belongs to the GST superfamily. Mu family.</text>
</comment>
<dbReference type="InterPro" id="IPR036249">
    <property type="entry name" value="Thioredoxin-like_sf"/>
</dbReference>
<evidence type="ECO:0000313" key="9">
    <source>
        <dbReference type="Ensembl" id="ENSPREP00000022083.1"/>
    </source>
</evidence>
<dbReference type="InterPro" id="IPR004045">
    <property type="entry name" value="Glutathione_S-Trfase_N"/>
</dbReference>
<dbReference type="InterPro" id="IPR040079">
    <property type="entry name" value="Glutathione_S-Trfase"/>
</dbReference>
<dbReference type="InterPro" id="IPR004046">
    <property type="entry name" value="GST_C"/>
</dbReference>
<dbReference type="SFLD" id="SFLDG01205">
    <property type="entry name" value="AMPS.1"/>
    <property type="match status" value="1"/>
</dbReference>
<dbReference type="STRING" id="8081.ENSPREP00000022083"/>
<keyword evidence="10" id="KW-1185">Reference proteome</keyword>
<dbReference type="Gene3D" id="1.20.1050.10">
    <property type="match status" value="1"/>
</dbReference>
<evidence type="ECO:0000259" key="7">
    <source>
        <dbReference type="PROSITE" id="PS50404"/>
    </source>
</evidence>
<dbReference type="InterPro" id="IPR010987">
    <property type="entry name" value="Glutathione-S-Trfase_C-like"/>
</dbReference>
<dbReference type="InterPro" id="IPR050213">
    <property type="entry name" value="GST_superfamily"/>
</dbReference>
<dbReference type="Pfam" id="PF02798">
    <property type="entry name" value="GST_N"/>
    <property type="match status" value="1"/>
</dbReference>
<dbReference type="PROSITE" id="PS50405">
    <property type="entry name" value="GST_CTER"/>
    <property type="match status" value="1"/>
</dbReference>
<feature type="domain" description="GST N-terminal" evidence="7">
    <location>
        <begin position="67"/>
        <end position="154"/>
    </location>
</feature>
<dbReference type="Pfam" id="PF14497">
    <property type="entry name" value="GST_C_3"/>
    <property type="match status" value="1"/>
</dbReference>
<organism evidence="9 10">
    <name type="scientific">Poecilia reticulata</name>
    <name type="common">Guppy</name>
    <name type="synonym">Acanthophacelus reticulatus</name>
    <dbReference type="NCBI Taxonomy" id="8081"/>
    <lineage>
        <taxon>Eukaryota</taxon>
        <taxon>Metazoa</taxon>
        <taxon>Chordata</taxon>
        <taxon>Craniata</taxon>
        <taxon>Vertebrata</taxon>
        <taxon>Euteleostomi</taxon>
        <taxon>Actinopterygii</taxon>
        <taxon>Neopterygii</taxon>
        <taxon>Teleostei</taxon>
        <taxon>Neoteleostei</taxon>
        <taxon>Acanthomorphata</taxon>
        <taxon>Ovalentaria</taxon>
        <taxon>Atherinomorphae</taxon>
        <taxon>Cyprinodontiformes</taxon>
        <taxon>Poeciliidae</taxon>
        <taxon>Poeciliinae</taxon>
        <taxon>Poecilia</taxon>
    </lineage>
</organism>
<dbReference type="SFLD" id="SFLDS00019">
    <property type="entry name" value="Glutathione_Transferase_(cytos"/>
    <property type="match status" value="1"/>
</dbReference>
<evidence type="ECO:0000256" key="1">
    <source>
        <dbReference type="ARBA" id="ARBA00003701"/>
    </source>
</evidence>
<accession>A0A3P9PK40</accession>
<dbReference type="FunFam" id="1.20.1050.10:FF:000003">
    <property type="entry name" value="Glutathione S-transferase 2"/>
    <property type="match status" value="1"/>
</dbReference>
<dbReference type="InterPro" id="IPR036282">
    <property type="entry name" value="Glutathione-S-Trfase_C_sf"/>
</dbReference>
<dbReference type="Bgee" id="ENSPREG00000014921">
    <property type="expression patterns" value="Expressed in caudal fin and 1 other cell type or tissue"/>
</dbReference>
<comment type="function">
    <text evidence="1">Conjugation of reduced glutathione to a wide number of exogenous and endogenous hydrophobic electrophiles.</text>
</comment>
<dbReference type="CDD" id="cd03209">
    <property type="entry name" value="GST_C_Mu"/>
    <property type="match status" value="1"/>
</dbReference>
<dbReference type="GeneTree" id="ENSGT00940000157663"/>
<dbReference type="GO" id="GO:0006749">
    <property type="term" value="P:glutathione metabolic process"/>
    <property type="evidence" value="ECO:0007669"/>
    <property type="project" value="TreeGrafter"/>
</dbReference>
<dbReference type="SUPFAM" id="SSF52833">
    <property type="entry name" value="Thioredoxin-like"/>
    <property type="match status" value="1"/>
</dbReference>
<dbReference type="InterPro" id="IPR003081">
    <property type="entry name" value="GST_mu"/>
</dbReference>
<dbReference type="FunFam" id="3.40.30.10:FF:000019">
    <property type="entry name" value="Glutathione S-transferase Mu"/>
    <property type="match status" value="1"/>
</dbReference>
<dbReference type="Ensembl" id="ENSPRET00000022314.1">
    <property type="protein sequence ID" value="ENSPREP00000022083.1"/>
    <property type="gene ID" value="ENSPREG00000014921.1"/>
</dbReference>
<dbReference type="PANTHER" id="PTHR11571">
    <property type="entry name" value="GLUTATHIONE S-TRANSFERASE"/>
    <property type="match status" value="1"/>
</dbReference>
<dbReference type="SFLD" id="SFLDG00363">
    <property type="entry name" value="AMPS_(cytGST):_Alpha-__Mu-__Pi"/>
    <property type="match status" value="1"/>
</dbReference>
<evidence type="ECO:0000259" key="8">
    <source>
        <dbReference type="PROSITE" id="PS50405"/>
    </source>
</evidence>
<dbReference type="EC" id="2.5.1.18" evidence="3"/>
<name>A0A3P9PK40_POERE</name>
<feature type="domain" description="GST C-terminal" evidence="8">
    <location>
        <begin position="156"/>
        <end position="273"/>
    </location>
</feature>
<comment type="catalytic activity">
    <reaction evidence="5">
        <text>RX + glutathione = an S-substituted glutathione + a halide anion + H(+)</text>
        <dbReference type="Rhea" id="RHEA:16437"/>
        <dbReference type="ChEBI" id="CHEBI:15378"/>
        <dbReference type="ChEBI" id="CHEBI:16042"/>
        <dbReference type="ChEBI" id="CHEBI:17792"/>
        <dbReference type="ChEBI" id="CHEBI:57925"/>
        <dbReference type="ChEBI" id="CHEBI:90779"/>
        <dbReference type="EC" id="2.5.1.18"/>
    </reaction>
</comment>
<dbReference type="OMA" id="LCYTDFE"/>
<evidence type="ECO:0000256" key="4">
    <source>
        <dbReference type="ARBA" id="ARBA00022679"/>
    </source>
</evidence>
<dbReference type="Gene3D" id="3.40.30.10">
    <property type="entry name" value="Glutaredoxin"/>
    <property type="match status" value="1"/>
</dbReference>
<dbReference type="AlphaFoldDB" id="A0A3P9PK40"/>
<evidence type="ECO:0000256" key="6">
    <source>
        <dbReference type="ARBA" id="ARBA00081375"/>
    </source>
</evidence>